<dbReference type="Pfam" id="PF00472">
    <property type="entry name" value="RF-1"/>
    <property type="match status" value="1"/>
</dbReference>
<dbReference type="InterPro" id="IPR005139">
    <property type="entry name" value="PCRF"/>
</dbReference>
<dbReference type="Gene3D" id="3.30.70.1660">
    <property type="match status" value="1"/>
</dbReference>
<evidence type="ECO:0000256" key="2">
    <source>
        <dbReference type="ARBA" id="ARBA00022481"/>
    </source>
</evidence>
<dbReference type="Proteomes" id="UP000759131">
    <property type="component" value="Unassembled WGS sequence"/>
</dbReference>
<dbReference type="InterPro" id="IPR000352">
    <property type="entry name" value="Pep_chain_release_fac_I"/>
</dbReference>
<sequence length="369" mass="41818">MFWTKCARIVAKRAIAGHVWTQVRHKCDINSYKLRQFMAENGLKGSPHLMKSFETIEHELNELKTIDGSAAEDQEIRQLVATERTELTDRLTQCVDSIIGDAMAVADDHLIGECCLDVNCGVGGQEAMLFTKELFDVYVSLCAHKNWNYSVADNDCDTVAGGSRHSSLIISGTDCYRLLRHEAGVHRVQRFPKTDRHRVHTSTATVAVIPVRHDVIDIKDKDLVFTMTTSQGAGGQHVNRTLTCVRVKHSPTGVTTECQETRSQLQNKAIALTKLKAIINQMAYEKKRSADVTTKRAQIGIAARSDKIRTYNFPQNRITDHRLSDDIHDIESFMRGNSDKLLYFLNKLEEQRLAFMMQKIREHLDQFLS</sequence>
<evidence type="ECO:0000259" key="4">
    <source>
        <dbReference type="SMART" id="SM00937"/>
    </source>
</evidence>
<accession>A0A7R9LC32</accession>
<organism evidence="5">
    <name type="scientific">Medioppia subpectinata</name>
    <dbReference type="NCBI Taxonomy" id="1979941"/>
    <lineage>
        <taxon>Eukaryota</taxon>
        <taxon>Metazoa</taxon>
        <taxon>Ecdysozoa</taxon>
        <taxon>Arthropoda</taxon>
        <taxon>Chelicerata</taxon>
        <taxon>Arachnida</taxon>
        <taxon>Acari</taxon>
        <taxon>Acariformes</taxon>
        <taxon>Sarcoptiformes</taxon>
        <taxon>Oribatida</taxon>
        <taxon>Brachypylina</taxon>
        <taxon>Oppioidea</taxon>
        <taxon>Oppiidae</taxon>
        <taxon>Medioppia</taxon>
    </lineage>
</organism>
<dbReference type="GO" id="GO:0005737">
    <property type="term" value="C:cytoplasm"/>
    <property type="evidence" value="ECO:0007669"/>
    <property type="project" value="UniProtKB-ARBA"/>
</dbReference>
<dbReference type="EMBL" id="CAJPIZ010021485">
    <property type="protein sequence ID" value="CAG2117644.1"/>
    <property type="molecule type" value="Genomic_DNA"/>
</dbReference>
<keyword evidence="6" id="KW-1185">Reference proteome</keyword>
<comment type="similarity">
    <text evidence="1">Belongs to the prokaryotic/mitochondrial release factor family.</text>
</comment>
<protein>
    <recommendedName>
        <fullName evidence="4">Peptide chain release factor domain-containing protein</fullName>
    </recommendedName>
</protein>
<reference evidence="5" key="1">
    <citation type="submission" date="2020-11" db="EMBL/GenBank/DDBJ databases">
        <authorList>
            <person name="Tran Van P."/>
        </authorList>
    </citation>
    <scope>NUCLEOTIDE SEQUENCE</scope>
</reference>
<proteinExistence type="inferred from homology"/>
<dbReference type="EMBL" id="OC876060">
    <property type="protein sequence ID" value="CAD7638932.1"/>
    <property type="molecule type" value="Genomic_DNA"/>
</dbReference>
<evidence type="ECO:0000256" key="3">
    <source>
        <dbReference type="ARBA" id="ARBA00022917"/>
    </source>
</evidence>
<keyword evidence="3" id="KW-0648">Protein biosynthesis</keyword>
<evidence type="ECO:0000256" key="1">
    <source>
        <dbReference type="ARBA" id="ARBA00010835"/>
    </source>
</evidence>
<name>A0A7R9LC32_9ACAR</name>
<dbReference type="SMART" id="SM00937">
    <property type="entry name" value="PCRF"/>
    <property type="match status" value="1"/>
</dbReference>
<dbReference type="PANTHER" id="PTHR43804">
    <property type="entry name" value="LD18447P"/>
    <property type="match status" value="1"/>
</dbReference>
<evidence type="ECO:0000313" key="6">
    <source>
        <dbReference type="Proteomes" id="UP000759131"/>
    </source>
</evidence>
<evidence type="ECO:0000313" key="5">
    <source>
        <dbReference type="EMBL" id="CAD7638932.1"/>
    </source>
</evidence>
<dbReference type="SUPFAM" id="SSF75620">
    <property type="entry name" value="Release factor"/>
    <property type="match status" value="1"/>
</dbReference>
<feature type="non-terminal residue" evidence="5">
    <location>
        <position position="1"/>
    </location>
</feature>
<gene>
    <name evidence="5" type="ORF">OSB1V03_LOCUS17597</name>
</gene>
<dbReference type="InterPro" id="IPR050057">
    <property type="entry name" value="Prokaryotic/Mito_RF"/>
</dbReference>
<feature type="domain" description="Peptide chain release factor" evidence="4">
    <location>
        <begin position="69"/>
        <end position="182"/>
    </location>
</feature>
<dbReference type="Gene3D" id="3.30.160.20">
    <property type="match status" value="1"/>
</dbReference>
<dbReference type="Pfam" id="PF03462">
    <property type="entry name" value="PCRF"/>
    <property type="match status" value="1"/>
</dbReference>
<dbReference type="AlphaFoldDB" id="A0A7R9LC32"/>
<dbReference type="PANTHER" id="PTHR43804:SF7">
    <property type="entry name" value="LD18447P"/>
    <property type="match status" value="1"/>
</dbReference>
<keyword evidence="2" id="KW-0488">Methylation</keyword>
<dbReference type="GO" id="GO:0003747">
    <property type="term" value="F:translation release factor activity"/>
    <property type="evidence" value="ECO:0007669"/>
    <property type="project" value="InterPro"/>
</dbReference>
<dbReference type="InterPro" id="IPR045853">
    <property type="entry name" value="Pep_chain_release_fac_I_sf"/>
</dbReference>
<dbReference type="OrthoDB" id="2019491at2759"/>